<evidence type="ECO:0000259" key="12">
    <source>
        <dbReference type="Pfam" id="PF01435"/>
    </source>
</evidence>
<dbReference type="AlphaFoldDB" id="A0A2K8KN17"/>
<keyword evidence="5" id="KW-0479">Metal-binding</keyword>
<evidence type="ECO:0000256" key="4">
    <source>
        <dbReference type="ARBA" id="ARBA00022692"/>
    </source>
</evidence>
<evidence type="ECO:0000313" key="13">
    <source>
        <dbReference type="EMBL" id="ATX76233.1"/>
    </source>
</evidence>
<dbReference type="EMBL" id="CP011797">
    <property type="protein sequence ID" value="ATX76233.1"/>
    <property type="molecule type" value="Genomic_DNA"/>
</dbReference>
<keyword evidence="9" id="KW-0482">Metalloprotease</keyword>
<feature type="transmembrane region" description="Helical" evidence="11">
    <location>
        <begin position="94"/>
        <end position="113"/>
    </location>
</feature>
<proteinExistence type="predicted"/>
<evidence type="ECO:0000256" key="5">
    <source>
        <dbReference type="ARBA" id="ARBA00022723"/>
    </source>
</evidence>
<feature type="transmembrane region" description="Helical" evidence="11">
    <location>
        <begin position="259"/>
        <end position="282"/>
    </location>
</feature>
<dbReference type="PANTHER" id="PTHR43221">
    <property type="entry name" value="PROTEASE HTPX"/>
    <property type="match status" value="1"/>
</dbReference>
<dbReference type="CDD" id="cd07340">
    <property type="entry name" value="M48B_Htpx_like"/>
    <property type="match status" value="1"/>
</dbReference>
<dbReference type="GO" id="GO:0046872">
    <property type="term" value="F:metal ion binding"/>
    <property type="evidence" value="ECO:0007669"/>
    <property type="project" value="UniProtKB-KW"/>
</dbReference>
<dbReference type="InterPro" id="IPR001915">
    <property type="entry name" value="Peptidase_M48"/>
</dbReference>
<evidence type="ECO:0000313" key="14">
    <source>
        <dbReference type="Proteomes" id="UP000229757"/>
    </source>
</evidence>
<dbReference type="GO" id="GO:0004222">
    <property type="term" value="F:metalloendopeptidase activity"/>
    <property type="evidence" value="ECO:0007669"/>
    <property type="project" value="InterPro"/>
</dbReference>
<dbReference type="RefSeq" id="WP_100256587.1">
    <property type="nucleotide sequence ID" value="NZ_CP011797.1"/>
</dbReference>
<evidence type="ECO:0000256" key="3">
    <source>
        <dbReference type="ARBA" id="ARBA00022670"/>
    </source>
</evidence>
<keyword evidence="4 11" id="KW-0812">Transmembrane</keyword>
<dbReference type="GO" id="GO:0006508">
    <property type="term" value="P:proteolysis"/>
    <property type="evidence" value="ECO:0007669"/>
    <property type="project" value="UniProtKB-KW"/>
</dbReference>
<dbReference type="KEGG" id="rfo:REIFOR_01083"/>
<sequence length="667" mass="74145">MDFFEQQDRARQKTGQLVLLFFLGLLATLVAINLVCFLAYWFFYSPVELDGSPPVSALPGLLGEWFQVSPGASGEPSATLALAWSGWWHSNLNWQISLGVIGAVIIGTLFRFLELAGGGRKVADWAGAKPIQMGTSYPAIKQLINICEEMAIAAGMPVPELYLMEHEPGINAFVAGYSPQDAVLVVTQGALDQLSRDQLQGVVGHEYSHILNGDMRLNIRLMACLAGLVMIGQIGRFLLEANFWHGSRRSHRNDGRSALLMIGLGLVFVLVGYIGVLVGRIIKAAVSRQREFLADASAVQFTRLPDGLAGALYAIKGHAGGSQLTHRHAEDMSHFCFGESVALSDRLATHPPIVERIRAIAPHFVAQERSRRRRTESADDSVSRSQPQAFDSALTLVGISALVGQVTPDQLNYARDLYRHIPEQVKTWLHQSDGAKAYLYCQILLGSASARQAVLDLIKQEDSTLIDLLQKIWPYCQKMDEQLRLPIVDLLIPTLKKLSEAERLVFLDRLERLVALDGRVDFIEWVTLTLIQLRLRPTLAAAKRKLDGNIRHYQRALSTIFNILVELSRDKVAAEKAHQAICRQMDIAYRPSQTLQSIGYQGLGSALMALQQVNFVWRKTLLQAFADIIQADGRVEFREYEILRIMAQCLACPMPPLRPIPVNTSIR</sequence>
<keyword evidence="3" id="KW-0645">Protease</keyword>
<dbReference type="PANTHER" id="PTHR43221:SF2">
    <property type="entry name" value="PROTEASE HTPX HOMOLOG"/>
    <property type="match status" value="1"/>
</dbReference>
<keyword evidence="8 11" id="KW-1133">Transmembrane helix</keyword>
<evidence type="ECO:0000256" key="10">
    <source>
        <dbReference type="ARBA" id="ARBA00023136"/>
    </source>
</evidence>
<dbReference type="Gene3D" id="3.30.2010.10">
    <property type="entry name" value="Metalloproteases ('zincins'), catalytic domain"/>
    <property type="match status" value="1"/>
</dbReference>
<reference evidence="13 14" key="1">
    <citation type="journal article" date="2017" name="Environ. Microbiol.">
        <title>Genomic and physiological analyses of 'Reinekea forsetii' reveal a versatile opportunistic lifestyle during spring algae blooms.</title>
        <authorList>
            <person name="Avci B."/>
            <person name="Hahnke R.L."/>
            <person name="Chafee M."/>
            <person name="Fischer T."/>
            <person name="Gruber-Vodicka H."/>
            <person name="Tegetmeyer H.E."/>
            <person name="Harder J."/>
            <person name="Fuchs B.M."/>
            <person name="Amann R.I."/>
            <person name="Teeling H."/>
        </authorList>
    </citation>
    <scope>NUCLEOTIDE SEQUENCE [LARGE SCALE GENOMIC DNA]</scope>
    <source>
        <strain evidence="13 14">Hel1_31_D35</strain>
    </source>
</reference>
<accession>A0A2K8KN17</accession>
<evidence type="ECO:0000256" key="11">
    <source>
        <dbReference type="SAM" id="Phobius"/>
    </source>
</evidence>
<dbReference type="InterPro" id="IPR050083">
    <property type="entry name" value="HtpX_protease"/>
</dbReference>
<protein>
    <submittedName>
        <fullName evidence="13">Peptidase, M48 family</fullName>
    </submittedName>
</protein>
<feature type="domain" description="Peptidase M48" evidence="12">
    <location>
        <begin position="142"/>
        <end position="360"/>
    </location>
</feature>
<organism evidence="13 14">
    <name type="scientific">Reinekea forsetii</name>
    <dbReference type="NCBI Taxonomy" id="1336806"/>
    <lineage>
        <taxon>Bacteria</taxon>
        <taxon>Pseudomonadati</taxon>
        <taxon>Pseudomonadota</taxon>
        <taxon>Gammaproteobacteria</taxon>
        <taxon>Oceanospirillales</taxon>
        <taxon>Saccharospirillaceae</taxon>
        <taxon>Reinekea</taxon>
    </lineage>
</organism>
<evidence type="ECO:0000256" key="1">
    <source>
        <dbReference type="ARBA" id="ARBA00001947"/>
    </source>
</evidence>
<dbReference type="Pfam" id="PF01435">
    <property type="entry name" value="Peptidase_M48"/>
    <property type="match status" value="1"/>
</dbReference>
<keyword evidence="10 11" id="KW-0472">Membrane</keyword>
<evidence type="ECO:0000256" key="8">
    <source>
        <dbReference type="ARBA" id="ARBA00022989"/>
    </source>
</evidence>
<keyword evidence="14" id="KW-1185">Reference proteome</keyword>
<keyword evidence="7" id="KW-0862">Zinc</keyword>
<gene>
    <name evidence="13" type="ORF">REIFOR_01083</name>
</gene>
<keyword evidence="6" id="KW-0378">Hydrolase</keyword>
<name>A0A2K8KN17_9GAMM</name>
<dbReference type="Proteomes" id="UP000229757">
    <property type="component" value="Chromosome"/>
</dbReference>
<dbReference type="OrthoDB" id="15218at2"/>
<evidence type="ECO:0000256" key="7">
    <source>
        <dbReference type="ARBA" id="ARBA00022833"/>
    </source>
</evidence>
<feature type="transmembrane region" description="Helical" evidence="11">
    <location>
        <begin position="17"/>
        <end position="43"/>
    </location>
</feature>
<comment type="cofactor">
    <cofactor evidence="1">
        <name>Zn(2+)</name>
        <dbReference type="ChEBI" id="CHEBI:29105"/>
    </cofactor>
</comment>
<evidence type="ECO:0000256" key="2">
    <source>
        <dbReference type="ARBA" id="ARBA00022475"/>
    </source>
</evidence>
<evidence type="ECO:0000256" key="6">
    <source>
        <dbReference type="ARBA" id="ARBA00022801"/>
    </source>
</evidence>
<evidence type="ECO:0000256" key="9">
    <source>
        <dbReference type="ARBA" id="ARBA00023049"/>
    </source>
</evidence>
<keyword evidence="2" id="KW-1003">Cell membrane</keyword>
<feature type="transmembrane region" description="Helical" evidence="11">
    <location>
        <begin position="219"/>
        <end position="239"/>
    </location>
</feature>